<keyword evidence="2" id="KW-1185">Reference proteome</keyword>
<protein>
    <submittedName>
        <fullName evidence="1">Uncharacterized protein</fullName>
    </submittedName>
</protein>
<comment type="caution">
    <text evidence="1">The sequence shown here is derived from an EMBL/GenBank/DDBJ whole genome shotgun (WGS) entry which is preliminary data.</text>
</comment>
<name>A0A5B7I2Q5_PORTR</name>
<reference evidence="1 2" key="1">
    <citation type="submission" date="2019-05" db="EMBL/GenBank/DDBJ databases">
        <title>Another draft genome of Portunus trituberculatus and its Hox gene families provides insights of decapod evolution.</title>
        <authorList>
            <person name="Jeong J.-H."/>
            <person name="Song I."/>
            <person name="Kim S."/>
            <person name="Choi T."/>
            <person name="Kim D."/>
            <person name="Ryu S."/>
            <person name="Kim W."/>
        </authorList>
    </citation>
    <scope>NUCLEOTIDE SEQUENCE [LARGE SCALE GENOMIC DNA]</scope>
    <source>
        <tissue evidence="1">Muscle</tissue>
    </source>
</reference>
<evidence type="ECO:0000313" key="1">
    <source>
        <dbReference type="EMBL" id="MPC75024.1"/>
    </source>
</evidence>
<dbReference type="AlphaFoldDB" id="A0A5B7I2Q5"/>
<gene>
    <name evidence="1" type="ORF">E2C01_069407</name>
</gene>
<organism evidence="1 2">
    <name type="scientific">Portunus trituberculatus</name>
    <name type="common">Swimming crab</name>
    <name type="synonym">Neptunus trituberculatus</name>
    <dbReference type="NCBI Taxonomy" id="210409"/>
    <lineage>
        <taxon>Eukaryota</taxon>
        <taxon>Metazoa</taxon>
        <taxon>Ecdysozoa</taxon>
        <taxon>Arthropoda</taxon>
        <taxon>Crustacea</taxon>
        <taxon>Multicrustacea</taxon>
        <taxon>Malacostraca</taxon>
        <taxon>Eumalacostraca</taxon>
        <taxon>Eucarida</taxon>
        <taxon>Decapoda</taxon>
        <taxon>Pleocyemata</taxon>
        <taxon>Brachyura</taxon>
        <taxon>Eubrachyura</taxon>
        <taxon>Portunoidea</taxon>
        <taxon>Portunidae</taxon>
        <taxon>Portuninae</taxon>
        <taxon>Portunus</taxon>
    </lineage>
</organism>
<evidence type="ECO:0000313" key="2">
    <source>
        <dbReference type="Proteomes" id="UP000324222"/>
    </source>
</evidence>
<sequence>MSLGRITNSREERQEGTGLLVWTWKSRWVRQVREVRETTPTSGKGGHTMAMVTQVGSSCSSATSILKLMYETPIWSRQIKLLTWLK</sequence>
<dbReference type="EMBL" id="VSRR010040206">
    <property type="protein sequence ID" value="MPC75024.1"/>
    <property type="molecule type" value="Genomic_DNA"/>
</dbReference>
<proteinExistence type="predicted"/>
<accession>A0A5B7I2Q5</accession>
<dbReference type="Proteomes" id="UP000324222">
    <property type="component" value="Unassembled WGS sequence"/>
</dbReference>